<dbReference type="GO" id="GO:0005886">
    <property type="term" value="C:plasma membrane"/>
    <property type="evidence" value="ECO:0007669"/>
    <property type="project" value="UniProtKB-SubCell"/>
</dbReference>
<dbReference type="EMBL" id="BONK01000005">
    <property type="protein sequence ID" value="GIG21170.1"/>
    <property type="molecule type" value="Genomic_DNA"/>
</dbReference>
<keyword evidence="8" id="KW-1185">Reference proteome</keyword>
<dbReference type="GO" id="GO:0005524">
    <property type="term" value="F:ATP binding"/>
    <property type="evidence" value="ECO:0007669"/>
    <property type="project" value="UniProtKB-KW"/>
</dbReference>
<dbReference type="PROSITE" id="PS00211">
    <property type="entry name" value="ABC_TRANSPORTER_1"/>
    <property type="match status" value="1"/>
</dbReference>
<dbReference type="PANTHER" id="PTHR42711">
    <property type="entry name" value="ABC TRANSPORTER ATP-BINDING PROTEIN"/>
    <property type="match status" value="1"/>
</dbReference>
<dbReference type="Pfam" id="PF00005">
    <property type="entry name" value="ABC_tran"/>
    <property type="match status" value="1"/>
</dbReference>
<dbReference type="InterPro" id="IPR050763">
    <property type="entry name" value="ABC_transporter_ATP-binding"/>
</dbReference>
<reference evidence="7" key="1">
    <citation type="submission" date="2021-01" db="EMBL/GenBank/DDBJ databases">
        <title>Whole genome shotgun sequence of Cellulomonas chitinilytica NBRC 110799.</title>
        <authorList>
            <person name="Komaki H."/>
            <person name="Tamura T."/>
        </authorList>
    </citation>
    <scope>NUCLEOTIDE SEQUENCE</scope>
    <source>
        <strain evidence="7">NBRC 110799</strain>
    </source>
</reference>
<evidence type="ECO:0000256" key="5">
    <source>
        <dbReference type="ARBA" id="ARBA00023251"/>
    </source>
</evidence>
<evidence type="ECO:0000256" key="2">
    <source>
        <dbReference type="ARBA" id="ARBA00022448"/>
    </source>
</evidence>
<keyword evidence="4 7" id="KW-0067">ATP-binding</keyword>
<dbReference type="AlphaFoldDB" id="A0A919TZ06"/>
<evidence type="ECO:0000256" key="1">
    <source>
        <dbReference type="ARBA" id="ARBA00004202"/>
    </source>
</evidence>
<accession>A0A919TZ06</accession>
<gene>
    <name evidence="7" type="ORF">Cch01nite_18940</name>
</gene>
<dbReference type="InterPro" id="IPR027417">
    <property type="entry name" value="P-loop_NTPase"/>
</dbReference>
<protein>
    <submittedName>
        <fullName evidence="7">Multidrug ABC transporter ATP-binding protein</fullName>
    </submittedName>
</protein>
<evidence type="ECO:0000313" key="7">
    <source>
        <dbReference type="EMBL" id="GIG21170.1"/>
    </source>
</evidence>
<dbReference type="InterPro" id="IPR003593">
    <property type="entry name" value="AAA+_ATPase"/>
</dbReference>
<dbReference type="GO" id="GO:0016887">
    <property type="term" value="F:ATP hydrolysis activity"/>
    <property type="evidence" value="ECO:0007669"/>
    <property type="project" value="InterPro"/>
</dbReference>
<evidence type="ECO:0000259" key="6">
    <source>
        <dbReference type="PROSITE" id="PS50893"/>
    </source>
</evidence>
<dbReference type="GO" id="GO:0046677">
    <property type="term" value="P:response to antibiotic"/>
    <property type="evidence" value="ECO:0007669"/>
    <property type="project" value="UniProtKB-KW"/>
</dbReference>
<dbReference type="CDD" id="cd03230">
    <property type="entry name" value="ABC_DR_subfamily_A"/>
    <property type="match status" value="1"/>
</dbReference>
<dbReference type="SUPFAM" id="SSF52540">
    <property type="entry name" value="P-loop containing nucleoside triphosphate hydrolases"/>
    <property type="match status" value="1"/>
</dbReference>
<keyword evidence="5" id="KW-0046">Antibiotic resistance</keyword>
<dbReference type="SMART" id="SM00382">
    <property type="entry name" value="AAA"/>
    <property type="match status" value="1"/>
</dbReference>
<organism evidence="7 8">
    <name type="scientific">Cellulomonas chitinilytica</name>
    <dbReference type="NCBI Taxonomy" id="398759"/>
    <lineage>
        <taxon>Bacteria</taxon>
        <taxon>Bacillati</taxon>
        <taxon>Actinomycetota</taxon>
        <taxon>Actinomycetes</taxon>
        <taxon>Micrococcales</taxon>
        <taxon>Cellulomonadaceae</taxon>
        <taxon>Cellulomonas</taxon>
    </lineage>
</organism>
<dbReference type="InterPro" id="IPR003439">
    <property type="entry name" value="ABC_transporter-like_ATP-bd"/>
</dbReference>
<dbReference type="Gene3D" id="3.40.50.300">
    <property type="entry name" value="P-loop containing nucleotide triphosphate hydrolases"/>
    <property type="match status" value="1"/>
</dbReference>
<dbReference type="PROSITE" id="PS50893">
    <property type="entry name" value="ABC_TRANSPORTER_2"/>
    <property type="match status" value="1"/>
</dbReference>
<dbReference type="PANTHER" id="PTHR42711:SF17">
    <property type="entry name" value="ABC TRANSPORTER ATP-BINDING PROTEIN"/>
    <property type="match status" value="1"/>
</dbReference>
<evidence type="ECO:0000313" key="8">
    <source>
        <dbReference type="Proteomes" id="UP000632740"/>
    </source>
</evidence>
<evidence type="ECO:0000256" key="3">
    <source>
        <dbReference type="ARBA" id="ARBA00022741"/>
    </source>
</evidence>
<feature type="domain" description="ABC transporter" evidence="6">
    <location>
        <begin position="1"/>
        <end position="224"/>
    </location>
</feature>
<dbReference type="InterPro" id="IPR017871">
    <property type="entry name" value="ABC_transporter-like_CS"/>
</dbReference>
<keyword evidence="3" id="KW-0547">Nucleotide-binding</keyword>
<name>A0A919TZ06_9CELL</name>
<sequence>MSDLWRSYKGFDAVRGVSLTVRRGELFALLGTNGAGKTSALEVIEGLAPPTKGTVRVLGHDPMRERSKVRPHTAVMLQEGGLQAGLTVTETLRMWAGTLTRSRPIDEVMDLVDLRDRARVIVRQLSGGERRRLDLALAIVGKPEILFLDEPTAGLDPESRARTWLLVRELLASGVTVLMTTHHLHEAERLADRLAILHHGVVVREGTPTQVAAAHAHRVVFRTRRALPSLIGTVDVVGDTVTVTTTDVPATLAVLDAWEPGLEVSSRPATLEEAFLEIAAGVAA</sequence>
<dbReference type="Proteomes" id="UP000632740">
    <property type="component" value="Unassembled WGS sequence"/>
</dbReference>
<evidence type="ECO:0000256" key="4">
    <source>
        <dbReference type="ARBA" id="ARBA00022840"/>
    </source>
</evidence>
<comment type="subcellular location">
    <subcellularLocation>
        <location evidence="1">Cell membrane</location>
        <topology evidence="1">Peripheral membrane protein</topology>
    </subcellularLocation>
</comment>
<keyword evidence="2" id="KW-0813">Transport</keyword>
<proteinExistence type="predicted"/>
<comment type="caution">
    <text evidence="7">The sequence shown here is derived from an EMBL/GenBank/DDBJ whole genome shotgun (WGS) entry which is preliminary data.</text>
</comment>